<name>A0ABP0KGG1_9DINO</name>
<evidence type="ECO:0000256" key="3">
    <source>
        <dbReference type="ARBA" id="ARBA00022801"/>
    </source>
</evidence>
<dbReference type="InterPro" id="IPR029021">
    <property type="entry name" value="Prot-tyrosine_phosphatase-like"/>
</dbReference>
<dbReference type="CDD" id="cd14498">
    <property type="entry name" value="DSP"/>
    <property type="match status" value="1"/>
</dbReference>
<evidence type="ECO:0000259" key="5">
    <source>
        <dbReference type="PROSITE" id="PS50054"/>
    </source>
</evidence>
<dbReference type="Pfam" id="PF00782">
    <property type="entry name" value="DSPc"/>
    <property type="match status" value="1"/>
</dbReference>
<keyword evidence="4" id="KW-0904">Protein phosphatase</keyword>
<evidence type="ECO:0000313" key="7">
    <source>
        <dbReference type="EMBL" id="CAK9025918.1"/>
    </source>
</evidence>
<dbReference type="PROSITE" id="PS50056">
    <property type="entry name" value="TYR_PHOSPHATASE_2"/>
    <property type="match status" value="1"/>
</dbReference>
<evidence type="ECO:0000313" key="8">
    <source>
        <dbReference type="Proteomes" id="UP001642464"/>
    </source>
</evidence>
<dbReference type="SUPFAM" id="SSF52799">
    <property type="entry name" value="(Phosphotyrosine protein) phosphatases II"/>
    <property type="match status" value="1"/>
</dbReference>
<dbReference type="PANTHER" id="PTHR10159:SF519">
    <property type="entry name" value="DUAL SPECIFICITY PROTEIN PHOSPHATASE MPK3"/>
    <property type="match status" value="1"/>
</dbReference>
<dbReference type="Gene3D" id="3.90.190.10">
    <property type="entry name" value="Protein tyrosine phosphatase superfamily"/>
    <property type="match status" value="1"/>
</dbReference>
<dbReference type="GO" id="GO:0016301">
    <property type="term" value="F:kinase activity"/>
    <property type="evidence" value="ECO:0007669"/>
    <property type="project" value="UniProtKB-KW"/>
</dbReference>
<evidence type="ECO:0000256" key="2">
    <source>
        <dbReference type="ARBA" id="ARBA00013064"/>
    </source>
</evidence>
<dbReference type="InterPro" id="IPR000340">
    <property type="entry name" value="Dual-sp_phosphatase_cat-dom"/>
</dbReference>
<evidence type="ECO:0000259" key="6">
    <source>
        <dbReference type="PROSITE" id="PS50056"/>
    </source>
</evidence>
<dbReference type="EC" id="3.1.3.48" evidence="2"/>
<dbReference type="PANTHER" id="PTHR10159">
    <property type="entry name" value="DUAL SPECIFICITY PROTEIN PHOSPHATASE"/>
    <property type="match status" value="1"/>
</dbReference>
<dbReference type="InterPro" id="IPR016130">
    <property type="entry name" value="Tyr_Pase_AS"/>
</dbReference>
<keyword evidence="7" id="KW-0418">Kinase</keyword>
<dbReference type="InterPro" id="IPR020422">
    <property type="entry name" value="TYR_PHOSPHATASE_DUAL_dom"/>
</dbReference>
<comment type="caution">
    <text evidence="7">The sequence shown here is derived from an EMBL/GenBank/DDBJ whole genome shotgun (WGS) entry which is preliminary data.</text>
</comment>
<dbReference type="InterPro" id="IPR000387">
    <property type="entry name" value="Tyr_Pase_dom"/>
</dbReference>
<accession>A0ABP0KGG1</accession>
<organism evidence="7 8">
    <name type="scientific">Durusdinium trenchii</name>
    <dbReference type="NCBI Taxonomy" id="1381693"/>
    <lineage>
        <taxon>Eukaryota</taxon>
        <taxon>Sar</taxon>
        <taxon>Alveolata</taxon>
        <taxon>Dinophyceae</taxon>
        <taxon>Suessiales</taxon>
        <taxon>Symbiodiniaceae</taxon>
        <taxon>Durusdinium</taxon>
    </lineage>
</organism>
<dbReference type="Proteomes" id="UP001642464">
    <property type="component" value="Unassembled WGS sequence"/>
</dbReference>
<evidence type="ECO:0000256" key="4">
    <source>
        <dbReference type="ARBA" id="ARBA00022912"/>
    </source>
</evidence>
<keyword evidence="8" id="KW-1185">Reference proteome</keyword>
<evidence type="ECO:0000256" key="1">
    <source>
        <dbReference type="ARBA" id="ARBA00008601"/>
    </source>
</evidence>
<feature type="domain" description="Tyrosine-protein phosphatase" evidence="5">
    <location>
        <begin position="51"/>
        <end position="190"/>
    </location>
</feature>
<dbReference type="PROSITE" id="PS50054">
    <property type="entry name" value="TYR_PHOSPHATASE_DUAL"/>
    <property type="match status" value="1"/>
</dbReference>
<dbReference type="SMART" id="SM00195">
    <property type="entry name" value="DSPc"/>
    <property type="match status" value="1"/>
</dbReference>
<protein>
    <recommendedName>
        <fullName evidence="2">protein-tyrosine-phosphatase</fullName>
        <ecNumber evidence="2">3.1.3.48</ecNumber>
    </recommendedName>
</protein>
<reference evidence="7 8" key="1">
    <citation type="submission" date="2024-02" db="EMBL/GenBank/DDBJ databases">
        <authorList>
            <person name="Chen Y."/>
            <person name="Shah S."/>
            <person name="Dougan E. K."/>
            <person name="Thang M."/>
            <person name="Chan C."/>
        </authorList>
    </citation>
    <scope>NUCLEOTIDE SEQUENCE [LARGE SCALE GENOMIC DNA]</scope>
</reference>
<sequence length="215" mass="24348">MASITGVESECLLCGAACVSVKKDFSVCERCFEMQYEEEKSTVRKAAVFEAPDHIVDNIYLGGESSAIDLDWLREHKVDRVLIVAAYCEAHFPEDLEYLTISIDDSPLEALKPHFATAMDFIQKSSSTNVLVHCISGISRSSTLVIAYVMKTLQVSFEEAWQLVKEKRACVYPNSGFQEQLRDFEVEWWHELPAYQKLASEGDNDAFQSDVKRED</sequence>
<dbReference type="EMBL" id="CAXAMM010011348">
    <property type="protein sequence ID" value="CAK9025918.1"/>
    <property type="molecule type" value="Genomic_DNA"/>
</dbReference>
<gene>
    <name evidence="7" type="ORF">SCF082_LOCUS17276</name>
</gene>
<dbReference type="PROSITE" id="PS00383">
    <property type="entry name" value="TYR_PHOSPHATASE_1"/>
    <property type="match status" value="1"/>
</dbReference>
<comment type="similarity">
    <text evidence="1">Belongs to the protein-tyrosine phosphatase family. Non-receptor class dual specificity subfamily.</text>
</comment>
<proteinExistence type="inferred from homology"/>
<feature type="domain" description="Tyrosine specific protein phosphatases" evidence="6">
    <location>
        <begin position="113"/>
        <end position="168"/>
    </location>
</feature>
<keyword evidence="3" id="KW-0378">Hydrolase</keyword>
<keyword evidence="7" id="KW-0808">Transferase</keyword>